<dbReference type="RefSeq" id="WP_047196663.1">
    <property type="nucleotide sequence ID" value="NZ_CP011371.1"/>
</dbReference>
<feature type="region of interest" description="Disordered" evidence="1">
    <location>
        <begin position="204"/>
        <end position="225"/>
    </location>
</feature>
<dbReference type="Gene3D" id="2.40.320.10">
    <property type="entry name" value="Hypothetical Protein Pfu-838710-001"/>
    <property type="match status" value="1"/>
</dbReference>
<dbReference type="SMART" id="SM00880">
    <property type="entry name" value="CHAD"/>
    <property type="match status" value="1"/>
</dbReference>
<dbReference type="InterPro" id="IPR007899">
    <property type="entry name" value="CHAD_dom"/>
</dbReference>
<dbReference type="STRING" id="413882.AAW51_4844"/>
<proteinExistence type="predicted"/>
<dbReference type="PANTHER" id="PTHR39569">
    <property type="entry name" value="INORGANIC TRIPHOSPHATASE"/>
    <property type="match status" value="1"/>
</dbReference>
<dbReference type="PROSITE" id="PS51708">
    <property type="entry name" value="CHAD"/>
    <property type="match status" value="1"/>
</dbReference>
<dbReference type="SUPFAM" id="SSF55154">
    <property type="entry name" value="CYTH-like phosphatases"/>
    <property type="match status" value="1"/>
</dbReference>
<dbReference type="Proteomes" id="UP000035352">
    <property type="component" value="Chromosome"/>
</dbReference>
<dbReference type="PROSITE" id="PS51707">
    <property type="entry name" value="CYTH"/>
    <property type="match status" value="1"/>
</dbReference>
<dbReference type="InterPro" id="IPR033469">
    <property type="entry name" value="CYTH-like_dom_sf"/>
</dbReference>
<sequence length="498" mass="55843">MDELELKFEVPAERRDRVIAAVRRGEAPRVRLQATYYDTPDARLARQGLALRLRKEGRVWKQTLKGTGDHALHRLEHEVDLPTPPRAGIPDIDIARHDGTPAGERLRLALQTAPDEPPVALQPLYTTDVWRETRLLRVPGGTLVELAFDEGRIVASDREVPIRELELELKKGSPAALIKLARRWALQHGLWLSTISKAQRGEQLARGEAHGPAVKAHPPRERAPRSRVAELRAVIGACLEQILPNASEVAAGGASDEHVHQLRVGIRRLRTALRELGGLSPQVNPAWEGPLVQAFRNLGAVRDRETVLQAVRPQLQAAGAPAIELPPPTEALPEPTQVVRASEFQQVLLELIEFSLGEDAPDAQVEPPKATRQDAADRIKKLHRDVVRDGRRFERLDVPSQHRVRKRLKRLRYLAEFVAPLFGEKAVENYLSQLRPAQDALGLHNDDAVALEKYHEAAPQDPRLWFAVGWLTARREVTARQCRKALAKLDDAPRFWKK</sequence>
<dbReference type="InterPro" id="IPR039013">
    <property type="entry name" value="YgiF"/>
</dbReference>
<name>A0A0G3BYC0_9BURK</name>
<evidence type="ECO:0000259" key="3">
    <source>
        <dbReference type="PROSITE" id="PS51708"/>
    </source>
</evidence>
<evidence type="ECO:0000259" key="2">
    <source>
        <dbReference type="PROSITE" id="PS51707"/>
    </source>
</evidence>
<protein>
    <submittedName>
        <fullName evidence="4">Adenylate cyclase</fullName>
    </submittedName>
</protein>
<feature type="domain" description="CYTH" evidence="2">
    <location>
        <begin position="1"/>
        <end position="208"/>
    </location>
</feature>
<dbReference type="InterPro" id="IPR038186">
    <property type="entry name" value="CHAD_dom_sf"/>
</dbReference>
<dbReference type="SMART" id="SM01118">
    <property type="entry name" value="CYTH"/>
    <property type="match status" value="1"/>
</dbReference>
<dbReference type="KEGG" id="pbh:AAW51_4844"/>
<dbReference type="GO" id="GO:0046872">
    <property type="term" value="F:metal ion binding"/>
    <property type="evidence" value="ECO:0007669"/>
    <property type="project" value="TreeGrafter"/>
</dbReference>
<dbReference type="Pfam" id="PF01928">
    <property type="entry name" value="CYTH"/>
    <property type="match status" value="1"/>
</dbReference>
<reference evidence="4 5" key="1">
    <citation type="submission" date="2015-05" db="EMBL/GenBank/DDBJ databases">
        <authorList>
            <person name="Tang B."/>
            <person name="Yu Y."/>
        </authorList>
    </citation>
    <scope>NUCLEOTIDE SEQUENCE [LARGE SCALE GENOMIC DNA]</scope>
    <source>
        <strain evidence="4 5">DSM 7029</strain>
    </source>
</reference>
<dbReference type="Pfam" id="PF05235">
    <property type="entry name" value="CHAD"/>
    <property type="match status" value="1"/>
</dbReference>
<accession>A0A0G3BYC0</accession>
<dbReference type="GO" id="GO:0050355">
    <property type="term" value="F:inorganic triphosphate phosphatase activity"/>
    <property type="evidence" value="ECO:0007669"/>
    <property type="project" value="InterPro"/>
</dbReference>
<gene>
    <name evidence="4" type="ORF">AAW51_4844</name>
</gene>
<dbReference type="InterPro" id="IPR023577">
    <property type="entry name" value="CYTH_domain"/>
</dbReference>
<evidence type="ECO:0000313" key="5">
    <source>
        <dbReference type="Proteomes" id="UP000035352"/>
    </source>
</evidence>
<organism evidence="4 5">
    <name type="scientific">Caldimonas brevitalea</name>
    <dbReference type="NCBI Taxonomy" id="413882"/>
    <lineage>
        <taxon>Bacteria</taxon>
        <taxon>Pseudomonadati</taxon>
        <taxon>Pseudomonadota</taxon>
        <taxon>Betaproteobacteria</taxon>
        <taxon>Burkholderiales</taxon>
        <taxon>Sphaerotilaceae</taxon>
        <taxon>Caldimonas</taxon>
    </lineage>
</organism>
<feature type="domain" description="CHAD" evidence="3">
    <location>
        <begin position="224"/>
        <end position="498"/>
    </location>
</feature>
<evidence type="ECO:0000256" key="1">
    <source>
        <dbReference type="SAM" id="MobiDB-lite"/>
    </source>
</evidence>
<dbReference type="OrthoDB" id="3034217at2"/>
<dbReference type="PANTHER" id="PTHR39569:SF1">
    <property type="entry name" value="INORGANIC TRIPHOSPHATASE"/>
    <property type="match status" value="1"/>
</dbReference>
<keyword evidence="5" id="KW-1185">Reference proteome</keyword>
<dbReference type="Gene3D" id="1.40.20.10">
    <property type="entry name" value="CHAD domain"/>
    <property type="match status" value="1"/>
</dbReference>
<dbReference type="CDD" id="cd07756">
    <property type="entry name" value="CYTH-like_Pase_CHAD"/>
    <property type="match status" value="1"/>
</dbReference>
<dbReference type="AlphaFoldDB" id="A0A0G3BYC0"/>
<evidence type="ECO:0000313" key="4">
    <source>
        <dbReference type="EMBL" id="AKJ31535.1"/>
    </source>
</evidence>
<dbReference type="PATRIC" id="fig|413882.6.peg.5053"/>
<dbReference type="EMBL" id="CP011371">
    <property type="protein sequence ID" value="AKJ31535.1"/>
    <property type="molecule type" value="Genomic_DNA"/>
</dbReference>